<gene>
    <name evidence="1" type="ORF">scyTo_0024175</name>
</gene>
<dbReference type="EMBL" id="BFAA01040492">
    <property type="protein sequence ID" value="GCB83696.1"/>
    <property type="molecule type" value="Genomic_DNA"/>
</dbReference>
<proteinExistence type="predicted"/>
<dbReference type="STRING" id="75743.A0A401QE95"/>
<dbReference type="Proteomes" id="UP000288216">
    <property type="component" value="Unassembled WGS sequence"/>
</dbReference>
<comment type="caution">
    <text evidence="1">The sequence shown here is derived from an EMBL/GenBank/DDBJ whole genome shotgun (WGS) entry which is preliminary data.</text>
</comment>
<keyword evidence="2" id="KW-1185">Reference proteome</keyword>
<name>A0A401QE95_SCYTO</name>
<feature type="non-terminal residue" evidence="1">
    <location>
        <position position="1"/>
    </location>
</feature>
<dbReference type="AlphaFoldDB" id="A0A401QE95"/>
<evidence type="ECO:0000313" key="2">
    <source>
        <dbReference type="Proteomes" id="UP000288216"/>
    </source>
</evidence>
<accession>A0A401QE95</accession>
<reference evidence="1 2" key="1">
    <citation type="journal article" date="2018" name="Nat. Ecol. Evol.">
        <title>Shark genomes provide insights into elasmobranch evolution and the origin of vertebrates.</title>
        <authorList>
            <person name="Hara Y"/>
            <person name="Yamaguchi K"/>
            <person name="Onimaru K"/>
            <person name="Kadota M"/>
            <person name="Koyanagi M"/>
            <person name="Keeley SD"/>
            <person name="Tatsumi K"/>
            <person name="Tanaka K"/>
            <person name="Motone F"/>
            <person name="Kageyama Y"/>
            <person name="Nozu R"/>
            <person name="Adachi N"/>
            <person name="Nishimura O"/>
            <person name="Nakagawa R"/>
            <person name="Tanegashima C"/>
            <person name="Kiyatake I"/>
            <person name="Matsumoto R"/>
            <person name="Murakumo K"/>
            <person name="Nishida K"/>
            <person name="Terakita A"/>
            <person name="Kuratani S"/>
            <person name="Sato K"/>
            <person name="Hyodo S Kuraku.S."/>
        </authorList>
    </citation>
    <scope>NUCLEOTIDE SEQUENCE [LARGE SCALE GENOMIC DNA]</scope>
</reference>
<organism evidence="1 2">
    <name type="scientific">Scyliorhinus torazame</name>
    <name type="common">Cloudy catshark</name>
    <name type="synonym">Catulus torazame</name>
    <dbReference type="NCBI Taxonomy" id="75743"/>
    <lineage>
        <taxon>Eukaryota</taxon>
        <taxon>Metazoa</taxon>
        <taxon>Chordata</taxon>
        <taxon>Craniata</taxon>
        <taxon>Vertebrata</taxon>
        <taxon>Chondrichthyes</taxon>
        <taxon>Elasmobranchii</taxon>
        <taxon>Galeomorphii</taxon>
        <taxon>Galeoidea</taxon>
        <taxon>Carcharhiniformes</taxon>
        <taxon>Scyliorhinidae</taxon>
        <taxon>Scyliorhinus</taxon>
    </lineage>
</organism>
<protein>
    <submittedName>
        <fullName evidence="1">Uncharacterized protein</fullName>
    </submittedName>
</protein>
<sequence>MNLSPSEEERSNSVNYVILIYMKQLGVKAKDSRNLDRDRRIRAFFPKKKVGFCVFYTLCILR</sequence>
<evidence type="ECO:0000313" key="1">
    <source>
        <dbReference type="EMBL" id="GCB83696.1"/>
    </source>
</evidence>